<accession>A0A2K3DT42</accession>
<organism evidence="2 3">
    <name type="scientific">Chlamydomonas reinhardtii</name>
    <name type="common">Chlamydomonas smithii</name>
    <dbReference type="NCBI Taxonomy" id="3055"/>
    <lineage>
        <taxon>Eukaryota</taxon>
        <taxon>Viridiplantae</taxon>
        <taxon>Chlorophyta</taxon>
        <taxon>core chlorophytes</taxon>
        <taxon>Chlorophyceae</taxon>
        <taxon>CS clade</taxon>
        <taxon>Chlamydomonadales</taxon>
        <taxon>Chlamydomonadaceae</taxon>
        <taxon>Chlamydomonas</taxon>
    </lineage>
</organism>
<dbReference type="Gramene" id="PNW83688">
    <property type="protein sequence ID" value="PNW83688"/>
    <property type="gene ID" value="CHLRE_05g239350v5"/>
</dbReference>
<feature type="region of interest" description="Disordered" evidence="1">
    <location>
        <begin position="30"/>
        <end position="52"/>
    </location>
</feature>
<keyword evidence="3" id="KW-1185">Reference proteome</keyword>
<dbReference type="GeneID" id="66053413"/>
<sequence length="400" mass="41980">MQMIYYEDAAGKEGRKRLLGVSPDAKCSKVVRRSPSSASAEPGNSSSDNECSDIAEGVERILSGVPVHPSAECTAPELGDFASRRSDIVEPSATYNAGHDRLAPIRCPADDWSDTALRCEVAKGRSPPDPLDNGANAACRRGSMLSAAGAVTGCERTSTSCGQSSPKKVGTAALAGFGKDVLKLEYVRLCKEEESIKAALKQVRLGYTAARRAVVACPSASASPAQAPAQFAACSVPPATRPAEPIHGKEQQRLQQQRLQQLMPPPPAPALQLAAGAYRPAAGAYAPRLRAGSQPTAVPPPYLQPRPQQSAPPLMYSGAPAPCGVTGFDRQQGGQRQSLPPRMKAVPMVAPAQGSYGTAPLPNHHGAAHGSREHMAQLQLRMAAARMQQAMFRGVPGATR</sequence>
<dbReference type="AlphaFoldDB" id="A0A2K3DT42"/>
<evidence type="ECO:0000313" key="3">
    <source>
        <dbReference type="Proteomes" id="UP000006906"/>
    </source>
</evidence>
<gene>
    <name evidence="2" type="ORF">CHLRE_05g239350v5</name>
</gene>
<dbReference type="KEGG" id="cre:CHLRE_05g239350v5"/>
<protein>
    <submittedName>
        <fullName evidence="2">Uncharacterized protein</fullName>
    </submittedName>
</protein>
<name>A0A2K3DT42_CHLRE</name>
<dbReference type="EMBL" id="CM008966">
    <property type="protein sequence ID" value="PNW83688.1"/>
    <property type="molecule type" value="Genomic_DNA"/>
</dbReference>
<dbReference type="InParanoid" id="A0A2K3DT42"/>
<dbReference type="RefSeq" id="XP_042924903.1">
    <property type="nucleotide sequence ID" value="XM_043062339.1"/>
</dbReference>
<reference evidence="2 3" key="1">
    <citation type="journal article" date="2007" name="Science">
        <title>The Chlamydomonas genome reveals the evolution of key animal and plant functions.</title>
        <authorList>
            <person name="Merchant S.S."/>
            <person name="Prochnik S.E."/>
            <person name="Vallon O."/>
            <person name="Harris E.H."/>
            <person name="Karpowicz S.J."/>
            <person name="Witman G.B."/>
            <person name="Terry A."/>
            <person name="Salamov A."/>
            <person name="Fritz-Laylin L.K."/>
            <person name="Marechal-Drouard L."/>
            <person name="Marshall W.F."/>
            <person name="Qu L.H."/>
            <person name="Nelson D.R."/>
            <person name="Sanderfoot A.A."/>
            <person name="Spalding M.H."/>
            <person name="Kapitonov V.V."/>
            <person name="Ren Q."/>
            <person name="Ferris P."/>
            <person name="Lindquist E."/>
            <person name="Shapiro H."/>
            <person name="Lucas S.M."/>
            <person name="Grimwood J."/>
            <person name="Schmutz J."/>
            <person name="Cardol P."/>
            <person name="Cerutti H."/>
            <person name="Chanfreau G."/>
            <person name="Chen C.L."/>
            <person name="Cognat V."/>
            <person name="Croft M.T."/>
            <person name="Dent R."/>
            <person name="Dutcher S."/>
            <person name="Fernandez E."/>
            <person name="Fukuzawa H."/>
            <person name="Gonzalez-Ballester D."/>
            <person name="Gonzalez-Halphen D."/>
            <person name="Hallmann A."/>
            <person name="Hanikenne M."/>
            <person name="Hippler M."/>
            <person name="Inwood W."/>
            <person name="Jabbari K."/>
            <person name="Kalanon M."/>
            <person name="Kuras R."/>
            <person name="Lefebvre P.A."/>
            <person name="Lemaire S.D."/>
            <person name="Lobanov A.V."/>
            <person name="Lohr M."/>
            <person name="Manuell A."/>
            <person name="Meier I."/>
            <person name="Mets L."/>
            <person name="Mittag M."/>
            <person name="Mittelmeier T."/>
            <person name="Moroney J.V."/>
            <person name="Moseley J."/>
            <person name="Napoli C."/>
            <person name="Nedelcu A.M."/>
            <person name="Niyogi K."/>
            <person name="Novoselov S.V."/>
            <person name="Paulsen I.T."/>
            <person name="Pazour G."/>
            <person name="Purton S."/>
            <person name="Ral J.P."/>
            <person name="Riano-Pachon D.M."/>
            <person name="Riekhof W."/>
            <person name="Rymarquis L."/>
            <person name="Schroda M."/>
            <person name="Stern D."/>
            <person name="Umen J."/>
            <person name="Willows R."/>
            <person name="Wilson N."/>
            <person name="Zimmer S.L."/>
            <person name="Allmer J."/>
            <person name="Balk J."/>
            <person name="Bisova K."/>
            <person name="Chen C.J."/>
            <person name="Elias M."/>
            <person name="Gendler K."/>
            <person name="Hauser C."/>
            <person name="Lamb M.R."/>
            <person name="Ledford H."/>
            <person name="Long J.C."/>
            <person name="Minagawa J."/>
            <person name="Page M.D."/>
            <person name="Pan J."/>
            <person name="Pootakham W."/>
            <person name="Roje S."/>
            <person name="Rose A."/>
            <person name="Stahlberg E."/>
            <person name="Terauchi A.M."/>
            <person name="Yang P."/>
            <person name="Ball S."/>
            <person name="Bowler C."/>
            <person name="Dieckmann C.L."/>
            <person name="Gladyshev V.N."/>
            <person name="Green P."/>
            <person name="Jorgensen R."/>
            <person name="Mayfield S."/>
            <person name="Mueller-Roeber B."/>
            <person name="Rajamani S."/>
            <person name="Sayre R.T."/>
            <person name="Brokstein P."/>
            <person name="Dubchak I."/>
            <person name="Goodstein D."/>
            <person name="Hornick L."/>
            <person name="Huang Y.W."/>
            <person name="Jhaveri J."/>
            <person name="Luo Y."/>
            <person name="Martinez D."/>
            <person name="Ngau W.C."/>
            <person name="Otillar B."/>
            <person name="Poliakov A."/>
            <person name="Porter A."/>
            <person name="Szajkowski L."/>
            <person name="Werner G."/>
            <person name="Zhou K."/>
            <person name="Grigoriev I.V."/>
            <person name="Rokhsar D.S."/>
            <person name="Grossman A.R."/>
        </authorList>
    </citation>
    <scope>NUCLEOTIDE SEQUENCE [LARGE SCALE GENOMIC DNA]</scope>
    <source>
        <strain evidence="3">CC-503</strain>
    </source>
</reference>
<evidence type="ECO:0000313" key="2">
    <source>
        <dbReference type="EMBL" id="PNW83688.1"/>
    </source>
</evidence>
<evidence type="ECO:0000256" key="1">
    <source>
        <dbReference type="SAM" id="MobiDB-lite"/>
    </source>
</evidence>
<proteinExistence type="predicted"/>
<dbReference type="Proteomes" id="UP000006906">
    <property type="component" value="Chromosome 5"/>
</dbReference>
<feature type="compositionally biased region" description="Low complexity" evidence="1">
    <location>
        <begin position="34"/>
        <end position="47"/>
    </location>
</feature>
<dbReference type="ExpressionAtlas" id="A0A2K3DT42">
    <property type="expression patterns" value="baseline and differential"/>
</dbReference>